<protein>
    <submittedName>
        <fullName evidence="1">Uncharacterized protein</fullName>
    </submittedName>
</protein>
<dbReference type="AlphaFoldDB" id="X1PRD8"/>
<feature type="non-terminal residue" evidence="1">
    <location>
        <position position="1"/>
    </location>
</feature>
<gene>
    <name evidence="1" type="ORF">S06H3_41418</name>
</gene>
<dbReference type="Pfam" id="PF18928">
    <property type="entry name" value="DUF5677"/>
    <property type="match status" value="1"/>
</dbReference>
<organism evidence="1">
    <name type="scientific">marine sediment metagenome</name>
    <dbReference type="NCBI Taxonomy" id="412755"/>
    <lineage>
        <taxon>unclassified sequences</taxon>
        <taxon>metagenomes</taxon>
        <taxon>ecological metagenomes</taxon>
    </lineage>
</organism>
<dbReference type="EMBL" id="BARV01025520">
    <property type="protein sequence ID" value="GAI45046.1"/>
    <property type="molecule type" value="Genomic_DNA"/>
</dbReference>
<evidence type="ECO:0000313" key="1">
    <source>
        <dbReference type="EMBL" id="GAI45046.1"/>
    </source>
</evidence>
<comment type="caution">
    <text evidence="1">The sequence shown here is derived from an EMBL/GenBank/DDBJ whole genome shotgun (WGS) entry which is preliminary data.</text>
</comment>
<name>X1PRD8_9ZZZZ</name>
<proteinExistence type="predicted"/>
<reference evidence="1" key="1">
    <citation type="journal article" date="2014" name="Front. Microbiol.">
        <title>High frequency of phylogenetically diverse reductive dehalogenase-homologous genes in deep subseafloor sedimentary metagenomes.</title>
        <authorList>
            <person name="Kawai M."/>
            <person name="Futagami T."/>
            <person name="Toyoda A."/>
            <person name="Takaki Y."/>
            <person name="Nishi S."/>
            <person name="Hori S."/>
            <person name="Arai W."/>
            <person name="Tsubouchi T."/>
            <person name="Morono Y."/>
            <person name="Uchiyama I."/>
            <person name="Ito T."/>
            <person name="Fujiyama A."/>
            <person name="Inagaki F."/>
            <person name="Takami H."/>
        </authorList>
    </citation>
    <scope>NUCLEOTIDE SEQUENCE</scope>
    <source>
        <strain evidence="1">Expedition CK06-06</strain>
    </source>
</reference>
<dbReference type="InterPro" id="IPR043733">
    <property type="entry name" value="DUF5677"/>
</dbReference>
<sequence>NFFINLNRKIIREYNLPRRNIGLIKKKYKQLQKDINLVLSLSPKKKKIDDKAYNNFKLRIKKDFPEFQKIISEIEKEIDIKKAKIYLKKKEKEIKEFGKPDKDFNAFFITSALEVYVQKEKCLPIGKKLDKLMKFLVKEILPKFSQEVTKTLKKSSKEMLDHQRKYQKEFENRLYKKWKEPLDLLECLIKISLESGEEHQKKLSKTTDNTNNFKRDALIKLHARALQISNEILILLKSGYADGANARWRSLHELAVISFFLLDNN</sequence>
<accession>X1PRD8</accession>
<feature type="non-terminal residue" evidence="1">
    <location>
        <position position="265"/>
    </location>
</feature>